<protein>
    <submittedName>
        <fullName evidence="1">Uncharacterized protein</fullName>
    </submittedName>
</protein>
<evidence type="ECO:0000313" key="2">
    <source>
        <dbReference type="Proteomes" id="UP001501222"/>
    </source>
</evidence>
<accession>A0ABP6Y8D1</accession>
<organism evidence="1 2">
    <name type="scientific">Kribbella ginsengisoli</name>
    <dbReference type="NCBI Taxonomy" id="363865"/>
    <lineage>
        <taxon>Bacteria</taxon>
        <taxon>Bacillati</taxon>
        <taxon>Actinomycetota</taxon>
        <taxon>Actinomycetes</taxon>
        <taxon>Propionibacteriales</taxon>
        <taxon>Kribbellaceae</taxon>
        <taxon>Kribbella</taxon>
    </lineage>
</organism>
<evidence type="ECO:0000313" key="1">
    <source>
        <dbReference type="EMBL" id="GAA3579075.1"/>
    </source>
</evidence>
<sequence>MSTDGIADGVSDVDVDAELVVDGLLLDLSSSLPQATVAKSNETAEVARATRLMV</sequence>
<reference evidence="2" key="1">
    <citation type="journal article" date="2019" name="Int. J. Syst. Evol. Microbiol.">
        <title>The Global Catalogue of Microorganisms (GCM) 10K type strain sequencing project: providing services to taxonomists for standard genome sequencing and annotation.</title>
        <authorList>
            <consortium name="The Broad Institute Genomics Platform"/>
            <consortium name="The Broad Institute Genome Sequencing Center for Infectious Disease"/>
            <person name="Wu L."/>
            <person name="Ma J."/>
        </authorList>
    </citation>
    <scope>NUCLEOTIDE SEQUENCE [LARGE SCALE GENOMIC DNA]</scope>
    <source>
        <strain evidence="2">JCM 16928</strain>
    </source>
</reference>
<gene>
    <name evidence="1" type="ORF">GCM10022235_56470</name>
</gene>
<name>A0ABP6Y8D1_9ACTN</name>
<dbReference type="EMBL" id="BAABAA010000008">
    <property type="protein sequence ID" value="GAA3579075.1"/>
    <property type="molecule type" value="Genomic_DNA"/>
</dbReference>
<dbReference type="Proteomes" id="UP001501222">
    <property type="component" value="Unassembled WGS sequence"/>
</dbReference>
<proteinExistence type="predicted"/>
<keyword evidence="2" id="KW-1185">Reference proteome</keyword>
<comment type="caution">
    <text evidence="1">The sequence shown here is derived from an EMBL/GenBank/DDBJ whole genome shotgun (WGS) entry which is preliminary data.</text>
</comment>